<gene>
    <name evidence="3" type="ORF">KIPB_011305</name>
</gene>
<evidence type="ECO:0000313" key="4">
    <source>
        <dbReference type="Proteomes" id="UP000265618"/>
    </source>
</evidence>
<evidence type="ECO:0000259" key="2">
    <source>
        <dbReference type="PROSITE" id="PS50222"/>
    </source>
</evidence>
<protein>
    <recommendedName>
        <fullName evidence="2">EF-hand domain-containing protein</fullName>
    </recommendedName>
</protein>
<dbReference type="Gene3D" id="1.10.238.10">
    <property type="entry name" value="EF-hand"/>
    <property type="match status" value="1"/>
</dbReference>
<feature type="domain" description="EF-hand" evidence="2">
    <location>
        <begin position="8"/>
        <end position="43"/>
    </location>
</feature>
<dbReference type="SMART" id="SM00054">
    <property type="entry name" value="EFh"/>
    <property type="match status" value="2"/>
</dbReference>
<evidence type="ECO:0000313" key="3">
    <source>
        <dbReference type="EMBL" id="GIQ88948.1"/>
    </source>
</evidence>
<feature type="domain" description="EF-hand" evidence="2">
    <location>
        <begin position="46"/>
        <end position="81"/>
    </location>
</feature>
<keyword evidence="1" id="KW-0106">Calcium</keyword>
<dbReference type="PROSITE" id="PS00018">
    <property type="entry name" value="EF_HAND_1"/>
    <property type="match status" value="1"/>
</dbReference>
<dbReference type="AlphaFoldDB" id="A0A9K3GN85"/>
<dbReference type="PROSITE" id="PS50222">
    <property type="entry name" value="EF_HAND_2"/>
    <property type="match status" value="2"/>
</dbReference>
<sequence length="83" mass="9469">MTSYTLETADALIRTSFSTLDTDKSNTLDYDEVSAFLADLLGEEKVDDEMLKGVWETIDEDKNGVADQREFYIFMMRLLSEIG</sequence>
<organism evidence="3 4">
    <name type="scientific">Kipferlia bialata</name>
    <dbReference type="NCBI Taxonomy" id="797122"/>
    <lineage>
        <taxon>Eukaryota</taxon>
        <taxon>Metamonada</taxon>
        <taxon>Carpediemonas-like organisms</taxon>
        <taxon>Kipferlia</taxon>
    </lineage>
</organism>
<dbReference type="InterPro" id="IPR011992">
    <property type="entry name" value="EF-hand-dom_pair"/>
</dbReference>
<evidence type="ECO:0000256" key="1">
    <source>
        <dbReference type="ARBA" id="ARBA00022837"/>
    </source>
</evidence>
<dbReference type="Pfam" id="PF13499">
    <property type="entry name" value="EF-hand_7"/>
    <property type="match status" value="1"/>
</dbReference>
<dbReference type="SUPFAM" id="SSF47473">
    <property type="entry name" value="EF-hand"/>
    <property type="match status" value="1"/>
</dbReference>
<dbReference type="InterPro" id="IPR018247">
    <property type="entry name" value="EF_Hand_1_Ca_BS"/>
</dbReference>
<comment type="caution">
    <text evidence="3">The sequence shown here is derived from an EMBL/GenBank/DDBJ whole genome shotgun (WGS) entry which is preliminary data.</text>
</comment>
<keyword evidence="4" id="KW-1185">Reference proteome</keyword>
<dbReference type="Proteomes" id="UP000265618">
    <property type="component" value="Unassembled WGS sequence"/>
</dbReference>
<accession>A0A9K3GN85</accession>
<feature type="non-terminal residue" evidence="3">
    <location>
        <position position="83"/>
    </location>
</feature>
<dbReference type="EMBL" id="BDIP01004546">
    <property type="protein sequence ID" value="GIQ88948.1"/>
    <property type="molecule type" value="Genomic_DNA"/>
</dbReference>
<name>A0A9K3GN85_9EUKA</name>
<proteinExistence type="predicted"/>
<reference evidence="3 4" key="1">
    <citation type="journal article" date="2018" name="PLoS ONE">
        <title>The draft genome of Kipferlia bialata reveals reductive genome evolution in fornicate parasites.</title>
        <authorList>
            <person name="Tanifuji G."/>
            <person name="Takabayashi S."/>
            <person name="Kume K."/>
            <person name="Takagi M."/>
            <person name="Nakayama T."/>
            <person name="Kamikawa R."/>
            <person name="Inagaki Y."/>
            <person name="Hashimoto T."/>
        </authorList>
    </citation>
    <scope>NUCLEOTIDE SEQUENCE [LARGE SCALE GENOMIC DNA]</scope>
    <source>
        <strain evidence="3">NY0173</strain>
    </source>
</reference>
<dbReference type="InterPro" id="IPR002048">
    <property type="entry name" value="EF_hand_dom"/>
</dbReference>
<dbReference type="GO" id="GO:0005509">
    <property type="term" value="F:calcium ion binding"/>
    <property type="evidence" value="ECO:0007669"/>
    <property type="project" value="InterPro"/>
</dbReference>